<evidence type="ECO:0008006" key="4">
    <source>
        <dbReference type="Google" id="ProtNLM"/>
    </source>
</evidence>
<organism evidence="2 3">
    <name type="scientific">Silicimonas algicola</name>
    <dbReference type="NCBI Taxonomy" id="1826607"/>
    <lineage>
        <taxon>Bacteria</taxon>
        <taxon>Pseudomonadati</taxon>
        <taxon>Pseudomonadota</taxon>
        <taxon>Alphaproteobacteria</taxon>
        <taxon>Rhodobacterales</taxon>
        <taxon>Paracoccaceae</taxon>
    </lineage>
</organism>
<dbReference type="GO" id="GO:0008061">
    <property type="term" value="F:chitin binding"/>
    <property type="evidence" value="ECO:0007669"/>
    <property type="project" value="InterPro"/>
</dbReference>
<dbReference type="SUPFAM" id="SSF57625">
    <property type="entry name" value="Invertebrate chitin-binding proteins"/>
    <property type="match status" value="1"/>
</dbReference>
<dbReference type="KEGG" id="salo:EF888_11825"/>
<protein>
    <recommendedName>
        <fullName evidence="4">Chitin binding peritrophin-A-like protein</fullName>
    </recommendedName>
</protein>
<comment type="caution">
    <text evidence="2">The sequence shown here is derived from an EMBL/GenBank/DDBJ whole genome shotgun (WGS) entry which is preliminary data.</text>
</comment>
<evidence type="ECO:0000313" key="2">
    <source>
        <dbReference type="EMBL" id="PWK57823.1"/>
    </source>
</evidence>
<accession>A0A316GB53</accession>
<reference evidence="2 3" key="1">
    <citation type="submission" date="2018-05" db="EMBL/GenBank/DDBJ databases">
        <title>Genomic Encyclopedia of Type Strains, Phase IV (KMG-IV): sequencing the most valuable type-strain genomes for metagenomic binning, comparative biology and taxonomic classification.</title>
        <authorList>
            <person name="Goeker M."/>
        </authorList>
    </citation>
    <scope>NUCLEOTIDE SEQUENCE [LARGE SCALE GENOMIC DNA]</scope>
    <source>
        <strain evidence="2 3">DSM 103371</strain>
    </source>
</reference>
<evidence type="ECO:0000313" key="3">
    <source>
        <dbReference type="Proteomes" id="UP000245390"/>
    </source>
</evidence>
<dbReference type="EMBL" id="QGGV01000002">
    <property type="protein sequence ID" value="PWK57823.1"/>
    <property type="molecule type" value="Genomic_DNA"/>
</dbReference>
<name>A0A316GB53_9RHOB</name>
<dbReference type="InterPro" id="IPR036508">
    <property type="entry name" value="Chitin-bd_dom_sf"/>
</dbReference>
<dbReference type="RefSeq" id="WP_109758396.1">
    <property type="nucleotide sequence ID" value="NZ_CP034588.1"/>
</dbReference>
<feature type="signal peptide" evidence="1">
    <location>
        <begin position="1"/>
        <end position="21"/>
    </location>
</feature>
<gene>
    <name evidence="2" type="ORF">C8D95_102472</name>
</gene>
<proteinExistence type="predicted"/>
<sequence length="51" mass="5273">MKTAALLAALVMTLAPSAVLAMCEGHDQVTMSCPEGQTFDSESRSCITPTG</sequence>
<keyword evidence="3" id="KW-1185">Reference proteome</keyword>
<feature type="chain" id="PRO_5016459167" description="Chitin binding peritrophin-A-like protein" evidence="1">
    <location>
        <begin position="22"/>
        <end position="51"/>
    </location>
</feature>
<evidence type="ECO:0000256" key="1">
    <source>
        <dbReference type="SAM" id="SignalP"/>
    </source>
</evidence>
<keyword evidence="1" id="KW-0732">Signal</keyword>
<dbReference type="AlphaFoldDB" id="A0A316GB53"/>
<dbReference type="Proteomes" id="UP000245390">
    <property type="component" value="Unassembled WGS sequence"/>
</dbReference>